<dbReference type="Pfam" id="PF02310">
    <property type="entry name" value="B12-binding"/>
    <property type="match status" value="1"/>
</dbReference>
<dbReference type="Proteomes" id="UP000680706">
    <property type="component" value="Plasmid pAb134-01"/>
</dbReference>
<dbReference type="RefSeq" id="WP_075701144.1">
    <property type="nucleotide sequence ID" value="NZ_CP074127.1"/>
</dbReference>
<dbReference type="EMBL" id="CP074127">
    <property type="protein sequence ID" value="QUS58245.1"/>
    <property type="molecule type" value="Genomic_DNA"/>
</dbReference>
<name>A0ABX8AU57_9HYPH</name>
<feature type="domain" description="B12-binding" evidence="1">
    <location>
        <begin position="13"/>
        <end position="155"/>
    </location>
</feature>
<keyword evidence="2" id="KW-0614">Plasmid</keyword>
<accession>A0ABX8AU57</accession>
<evidence type="ECO:0000313" key="3">
    <source>
        <dbReference type="Proteomes" id="UP000680706"/>
    </source>
</evidence>
<dbReference type="PROSITE" id="PS51332">
    <property type="entry name" value="B12_BINDING"/>
    <property type="match status" value="1"/>
</dbReference>
<evidence type="ECO:0000259" key="1">
    <source>
        <dbReference type="PROSITE" id="PS51332"/>
    </source>
</evidence>
<protein>
    <submittedName>
        <fullName evidence="2">Cobalamin-dependent protein</fullName>
    </submittedName>
</protein>
<dbReference type="InterPro" id="IPR006158">
    <property type="entry name" value="Cobalamin-bd"/>
</dbReference>
<keyword evidence="3" id="KW-1185">Reference proteome</keyword>
<organism evidence="2 3">
    <name type="scientific">Pseudovibrio brasiliensis</name>
    <dbReference type="NCBI Taxonomy" id="1898042"/>
    <lineage>
        <taxon>Bacteria</taxon>
        <taxon>Pseudomonadati</taxon>
        <taxon>Pseudomonadota</taxon>
        <taxon>Alphaproteobacteria</taxon>
        <taxon>Hyphomicrobiales</taxon>
        <taxon>Stappiaceae</taxon>
        <taxon>Pseudovibrio</taxon>
    </lineage>
</organism>
<dbReference type="Gene3D" id="3.40.50.280">
    <property type="entry name" value="Cobalamin-binding domain"/>
    <property type="match status" value="1"/>
</dbReference>
<gene>
    <name evidence="2" type="ORF">KGB56_23205</name>
</gene>
<proteinExistence type="predicted"/>
<evidence type="ECO:0000313" key="2">
    <source>
        <dbReference type="EMBL" id="QUS58245.1"/>
    </source>
</evidence>
<geneLocation type="plasmid" evidence="2 3">
    <name>pAb134-01</name>
</geneLocation>
<reference evidence="2 3" key="1">
    <citation type="journal article" date="2021" name="Angew. Chem. Int. Ed. Engl.">
        <title>A novel family of nonribosomal peptides modulate collective behavior in Pseudovibrio bacteria isolated from marine sponges.</title>
        <authorList>
            <person name="Ioca L.P."/>
            <person name="Dai Y."/>
            <person name="Kunakom S."/>
            <person name="Diaz-Espinosa J."/>
            <person name="Krunic A."/>
            <person name="Crnkovic C.M."/>
            <person name="Orjala J."/>
            <person name="Sanchez L.M."/>
            <person name="Ferreira A.G."/>
            <person name="Berlinck R.G.S."/>
            <person name="Eustaquio A.S."/>
        </authorList>
    </citation>
    <scope>NUCLEOTIDE SEQUENCE [LARGE SCALE GENOMIC DNA]</scope>
    <source>
        <strain evidence="2 3">Ab134</strain>
        <plasmid evidence="2 3">pAb134-01</plasmid>
    </source>
</reference>
<sequence length="179" mass="19609">MGQRDRVLFIQPPTSFSQTSPCLDDKQFGLGLLANAAWLEAHGFGVCGLHISLALHYGFEEEDVKAFILKEDPIVIAIGLNWVHFSSGALEVACLVKALPPHVPVYIGGQHATMFAEEIANTNTPYVDGVIRGEANHALTFKSDHSIGAAHLDIQSNHQLSRLSLYGNVRSMLFCLTRR</sequence>